<evidence type="ECO:0000313" key="1">
    <source>
        <dbReference type="EnsemblPlants" id="OB03G11180.1"/>
    </source>
</evidence>
<reference evidence="1" key="2">
    <citation type="submission" date="2013-04" db="UniProtKB">
        <authorList>
            <consortium name="EnsemblPlants"/>
        </authorList>
    </citation>
    <scope>IDENTIFICATION</scope>
</reference>
<reference evidence="1" key="1">
    <citation type="journal article" date="2013" name="Nat. Commun.">
        <title>Whole-genome sequencing of Oryza brachyantha reveals mechanisms underlying Oryza genome evolution.</title>
        <authorList>
            <person name="Chen J."/>
            <person name="Huang Q."/>
            <person name="Gao D."/>
            <person name="Wang J."/>
            <person name="Lang Y."/>
            <person name="Liu T."/>
            <person name="Li B."/>
            <person name="Bai Z."/>
            <person name="Luis Goicoechea J."/>
            <person name="Liang C."/>
            <person name="Chen C."/>
            <person name="Zhang W."/>
            <person name="Sun S."/>
            <person name="Liao Y."/>
            <person name="Zhang X."/>
            <person name="Yang L."/>
            <person name="Song C."/>
            <person name="Wang M."/>
            <person name="Shi J."/>
            <person name="Liu G."/>
            <person name="Liu J."/>
            <person name="Zhou H."/>
            <person name="Zhou W."/>
            <person name="Yu Q."/>
            <person name="An N."/>
            <person name="Chen Y."/>
            <person name="Cai Q."/>
            <person name="Wang B."/>
            <person name="Liu B."/>
            <person name="Min J."/>
            <person name="Huang Y."/>
            <person name="Wu H."/>
            <person name="Li Z."/>
            <person name="Zhang Y."/>
            <person name="Yin Y."/>
            <person name="Song W."/>
            <person name="Jiang J."/>
            <person name="Jackson S.A."/>
            <person name="Wing R.A."/>
            <person name="Wang J."/>
            <person name="Chen M."/>
        </authorList>
    </citation>
    <scope>NUCLEOTIDE SEQUENCE [LARGE SCALE GENOMIC DNA]</scope>
    <source>
        <strain evidence="1">cv. IRGC 101232</strain>
    </source>
</reference>
<dbReference type="Proteomes" id="UP000006038">
    <property type="component" value="Chromosome 3"/>
</dbReference>
<evidence type="ECO:0000313" key="2">
    <source>
        <dbReference type="Proteomes" id="UP000006038"/>
    </source>
</evidence>
<proteinExistence type="predicted"/>
<sequence>MGHAQRWLASAVTSTTLPVPVCHLLVAMGMAAARSTPVSLFKKCTWQYSDLD</sequence>
<dbReference type="EnsemblPlants" id="OB03G11180.1">
    <property type="protein sequence ID" value="OB03G11180.1"/>
    <property type="gene ID" value="OB03G11180"/>
</dbReference>
<keyword evidence="2" id="KW-1185">Reference proteome</keyword>
<accession>J3LJ92</accession>
<organism evidence="1">
    <name type="scientific">Oryza brachyantha</name>
    <name type="common">malo sina</name>
    <dbReference type="NCBI Taxonomy" id="4533"/>
    <lineage>
        <taxon>Eukaryota</taxon>
        <taxon>Viridiplantae</taxon>
        <taxon>Streptophyta</taxon>
        <taxon>Embryophyta</taxon>
        <taxon>Tracheophyta</taxon>
        <taxon>Spermatophyta</taxon>
        <taxon>Magnoliopsida</taxon>
        <taxon>Liliopsida</taxon>
        <taxon>Poales</taxon>
        <taxon>Poaceae</taxon>
        <taxon>BOP clade</taxon>
        <taxon>Oryzoideae</taxon>
        <taxon>Oryzeae</taxon>
        <taxon>Oryzinae</taxon>
        <taxon>Oryza</taxon>
    </lineage>
</organism>
<dbReference type="Gramene" id="OB03G11180.1">
    <property type="protein sequence ID" value="OB03G11180.1"/>
    <property type="gene ID" value="OB03G11180"/>
</dbReference>
<protein>
    <submittedName>
        <fullName evidence="1">Uncharacterized protein</fullName>
    </submittedName>
</protein>
<name>J3LJ92_ORYBR</name>
<dbReference type="HOGENOM" id="CLU_3090448_0_0_1"/>
<dbReference type="AlphaFoldDB" id="J3LJ92"/>